<keyword evidence="1" id="KW-0812">Transmembrane</keyword>
<feature type="transmembrane region" description="Helical" evidence="1">
    <location>
        <begin position="227"/>
        <end position="248"/>
    </location>
</feature>
<reference evidence="2 3" key="1">
    <citation type="submission" date="2019-03" db="EMBL/GenBank/DDBJ databases">
        <title>Single cell metagenomics reveals metabolic interactions within the superorganism composed of flagellate Streblomastix strix and complex community of Bacteroidetes bacteria on its surface.</title>
        <authorList>
            <person name="Treitli S.C."/>
            <person name="Kolisko M."/>
            <person name="Husnik F."/>
            <person name="Keeling P."/>
            <person name="Hampl V."/>
        </authorList>
    </citation>
    <scope>NUCLEOTIDE SEQUENCE [LARGE SCALE GENOMIC DNA]</scope>
    <source>
        <strain evidence="2">ST1C</strain>
    </source>
</reference>
<protein>
    <submittedName>
        <fullName evidence="2">Uncharacterized protein</fullName>
    </submittedName>
</protein>
<keyword evidence="1" id="KW-1133">Transmembrane helix</keyword>
<dbReference type="EMBL" id="SNRW01000050">
    <property type="protein sequence ID" value="KAA6403883.1"/>
    <property type="molecule type" value="Genomic_DNA"/>
</dbReference>
<proteinExistence type="predicted"/>
<feature type="transmembrane region" description="Helical" evidence="1">
    <location>
        <begin position="151"/>
        <end position="171"/>
    </location>
</feature>
<dbReference type="AlphaFoldDB" id="A0A5J4X9U2"/>
<gene>
    <name evidence="2" type="ORF">EZS28_000590</name>
</gene>
<keyword evidence="1" id="KW-0472">Membrane</keyword>
<dbReference type="Proteomes" id="UP000324800">
    <property type="component" value="Unassembled WGS sequence"/>
</dbReference>
<feature type="transmembrane region" description="Helical" evidence="1">
    <location>
        <begin position="183"/>
        <end position="207"/>
    </location>
</feature>
<evidence type="ECO:0000313" key="2">
    <source>
        <dbReference type="EMBL" id="KAA6403883.1"/>
    </source>
</evidence>
<evidence type="ECO:0000313" key="3">
    <source>
        <dbReference type="Proteomes" id="UP000324800"/>
    </source>
</evidence>
<sequence>MLVQELMQLLHQWLERFPPTNQKGLEFEEEEEEEEEEDDVKLVFVGSLEWKSVDCQLPCVDLLLTYVREDQSINGLADLLVPWIIPLSTQLEDQLISDANWLIYYYGESNEGGRNSSFADQSGCDQVQCVFVLEDQDEDYQDQVAYFDVGVVIYVCVQLDVAGQVILLVVLSYDYAFVLGQYTLLLAAVLGVNYLGTQFDVICASLVSLPLPLQLNLTESFTSNPLILSLFNILSLIDWIYYCCYYYCGCIILDLVRRAVQ</sequence>
<evidence type="ECO:0000256" key="1">
    <source>
        <dbReference type="SAM" id="Phobius"/>
    </source>
</evidence>
<comment type="caution">
    <text evidence="2">The sequence shown here is derived from an EMBL/GenBank/DDBJ whole genome shotgun (WGS) entry which is preliminary data.</text>
</comment>
<name>A0A5J4X9U2_9EUKA</name>
<organism evidence="2 3">
    <name type="scientific">Streblomastix strix</name>
    <dbReference type="NCBI Taxonomy" id="222440"/>
    <lineage>
        <taxon>Eukaryota</taxon>
        <taxon>Metamonada</taxon>
        <taxon>Preaxostyla</taxon>
        <taxon>Oxymonadida</taxon>
        <taxon>Streblomastigidae</taxon>
        <taxon>Streblomastix</taxon>
    </lineage>
</organism>
<accession>A0A5J4X9U2</accession>